<evidence type="ECO:0000313" key="2">
    <source>
        <dbReference type="EMBL" id="KAK4463450.1"/>
    </source>
</evidence>
<comment type="caution">
    <text evidence="2">The sequence shown here is derived from an EMBL/GenBank/DDBJ whole genome shotgun (WGS) entry which is preliminary data.</text>
</comment>
<dbReference type="Gene3D" id="1.10.20.10">
    <property type="entry name" value="Histone, subunit A"/>
    <property type="match status" value="1"/>
</dbReference>
<feature type="compositionally biased region" description="Acidic residues" evidence="1">
    <location>
        <begin position="516"/>
        <end position="525"/>
    </location>
</feature>
<feature type="compositionally biased region" description="Polar residues" evidence="1">
    <location>
        <begin position="972"/>
        <end position="986"/>
    </location>
</feature>
<feature type="compositionally biased region" description="Gly residues" evidence="1">
    <location>
        <begin position="1153"/>
        <end position="1162"/>
    </location>
</feature>
<protein>
    <recommendedName>
        <fullName evidence="4">Flo11</fullName>
    </recommendedName>
</protein>
<reference evidence="2" key="1">
    <citation type="journal article" date="2023" name="Mol. Phylogenet. Evol.">
        <title>Genome-scale phylogeny and comparative genomics of the fungal order Sordariales.</title>
        <authorList>
            <person name="Hensen N."/>
            <person name="Bonometti L."/>
            <person name="Westerberg I."/>
            <person name="Brannstrom I.O."/>
            <person name="Guillou S."/>
            <person name="Cros-Aarteil S."/>
            <person name="Calhoun S."/>
            <person name="Haridas S."/>
            <person name="Kuo A."/>
            <person name="Mondo S."/>
            <person name="Pangilinan J."/>
            <person name="Riley R."/>
            <person name="LaButti K."/>
            <person name="Andreopoulos B."/>
            <person name="Lipzen A."/>
            <person name="Chen C."/>
            <person name="Yan M."/>
            <person name="Daum C."/>
            <person name="Ng V."/>
            <person name="Clum A."/>
            <person name="Steindorff A."/>
            <person name="Ohm R.A."/>
            <person name="Martin F."/>
            <person name="Silar P."/>
            <person name="Natvig D.O."/>
            <person name="Lalanne C."/>
            <person name="Gautier V."/>
            <person name="Ament-Velasquez S.L."/>
            <person name="Kruys A."/>
            <person name="Hutchinson M.I."/>
            <person name="Powell A.J."/>
            <person name="Barry K."/>
            <person name="Miller A.N."/>
            <person name="Grigoriev I.V."/>
            <person name="Debuchy R."/>
            <person name="Gladieux P."/>
            <person name="Hiltunen Thoren M."/>
            <person name="Johannesson H."/>
        </authorList>
    </citation>
    <scope>NUCLEOTIDE SEQUENCE</scope>
    <source>
        <strain evidence="2">PSN324</strain>
    </source>
</reference>
<keyword evidence="3" id="KW-1185">Reference proteome</keyword>
<feature type="compositionally biased region" description="Polar residues" evidence="1">
    <location>
        <begin position="934"/>
        <end position="964"/>
    </location>
</feature>
<dbReference type="InterPro" id="IPR009072">
    <property type="entry name" value="Histone-fold"/>
</dbReference>
<dbReference type="Proteomes" id="UP001321749">
    <property type="component" value="Unassembled WGS sequence"/>
</dbReference>
<feature type="region of interest" description="Disordered" evidence="1">
    <location>
        <begin position="888"/>
        <end position="1029"/>
    </location>
</feature>
<feature type="compositionally biased region" description="Polar residues" evidence="1">
    <location>
        <begin position="18"/>
        <end position="44"/>
    </location>
</feature>
<feature type="compositionally biased region" description="Polar residues" evidence="1">
    <location>
        <begin position="888"/>
        <end position="898"/>
    </location>
</feature>
<dbReference type="GO" id="GO:0046982">
    <property type="term" value="F:protein heterodimerization activity"/>
    <property type="evidence" value="ECO:0007669"/>
    <property type="project" value="InterPro"/>
</dbReference>
<feature type="compositionally biased region" description="Low complexity" evidence="1">
    <location>
        <begin position="585"/>
        <end position="609"/>
    </location>
</feature>
<feature type="region of interest" description="Disordered" evidence="1">
    <location>
        <begin position="1"/>
        <end position="49"/>
    </location>
</feature>
<feature type="compositionally biased region" description="Low complexity" evidence="1">
    <location>
        <begin position="725"/>
        <end position="739"/>
    </location>
</feature>
<feature type="region of interest" description="Disordered" evidence="1">
    <location>
        <begin position="512"/>
        <end position="855"/>
    </location>
</feature>
<feature type="compositionally biased region" description="Polar residues" evidence="1">
    <location>
        <begin position="1282"/>
        <end position="1295"/>
    </location>
</feature>
<sequence>MSAPYSPIDSAVPRPSSGVATPQRMPSTRSRAQSISSDRPSTVAHSFMSPPLQVSPEPAFIAASAASQIVTNDYDNHTEAWYDQHGIEPSGETTTVSPAALQLVNSFLDQLLFNFLCVSRSTSLSALRPAVSEVLKPKLAKDAINQADEELREYLGGDDEDQPSRDLASPADWDVELVWKRTRLRCMVYSSLGDMEEEDEDFYSEEGLLNTGPGERVSEAVSPAVAIFLTSILEFMGEQSLIVAGQAAYHRMRAKYEKELKDGARSPSSVADKIVVEELDMERVALDRTLGRLWRSWKKKIRGPGAGSTERLIRSFSESSIRSSGHIRKSSSGAELMVPATVPEPEAEEQPQDKEPPRGEVLDEDLVAAAIPLPQRDNDVDEIEVPGLAPEITDDEDEKVEVSKEAKPPARPKSMIGWPLAAPQELLTPQTSAIRARKRSNSAPNPARAAFESSSAPITENTDANPSEESPEISGEATPTAATATAAEAVKEIETAEEPRKVVAKARPLSMAKGLEEDEDEEVTIEEPRVVRSSRVSILGGRGPSPTQPEHGRPSAIITNLPVRPQSIHSARLIEVSSPRSPIVSSQRSSLIASSDSSRHVSPSRASGSASPTTPDEKTRRSPENVSGSRLCVNKPPRSGLAQGTSISDDNEADNDYAVSPITPLTPVSTGTSLAVIPESGSPEQHEAVRSAEQDYPSDSASGNERAVTPQPQPKPITKVTVLGSPASSSHSRPSTATSGTFFIESLPVLAEGKPAQERQRSKAQPARSSPTPSQQPQAPAVPERSAGRQALANTSAQRQPATIGQVSVERTQTGSSTGGYSSRSLEPGARPQQRRSGSPGSAKIKPVRTSEDGMQARIDVVRNFEELIQSDQTIQYTLTPENMRDTASQLSLASKRSGSPVISIKPRKSDDIRQNGPHSSSSSLGRPAEIEASSGSSQRTKGHAQSSSDAQYSLRSYPTNTSKHGGVIPRSSPQAPSRTRGNTPQARDARLPRESISEFADFIRSTGPPGAPAGSAPSISSAAGSSRNQGMMSMTSIVSSQGSLSSNPNRPKLQARDAVVDHKDGNSDLIDFIRRGPPDSQAGHRIPRAVAPFRTTMDSDQMAGAVGGKAIDAQLNEAEIRSSQASAKSVQPSIQSSVNSHSALLNKNKALPGGGGGGDIFAGGPDMDMPMPQRKTRRVRDPYAIDLSDEDEFEEELTARPAKRRAPQEESLIDFLNNYPPPPEEPVRPIYNVEVQTGKNKPKKKSSSTSLMARLTRRDSGQSGVPPPSSSGSGGGGFMGMNSNKPQTPVETRNTTVRTASGKGYTPIQISTVNINPAVGGKAAAMMGGGGGGGTPSRPVTGASGRIPMKKFEPRDAVLVSSRGTSDLAEFLKHSAPPPGASLAAPFPEPMGPIGGGRASEQSSISKMFGRRKKQSVS</sequence>
<feature type="compositionally biased region" description="Low complexity" evidence="1">
    <location>
        <begin position="812"/>
        <end position="825"/>
    </location>
</feature>
<feature type="region of interest" description="Disordered" evidence="1">
    <location>
        <begin position="1236"/>
        <end position="1295"/>
    </location>
</feature>
<feature type="compositionally biased region" description="Low complexity" evidence="1">
    <location>
        <begin position="1013"/>
        <end position="1027"/>
    </location>
</feature>
<feature type="region of interest" description="Disordered" evidence="1">
    <location>
        <begin position="1191"/>
        <end position="1212"/>
    </location>
</feature>
<feature type="compositionally biased region" description="Basic and acidic residues" evidence="1">
    <location>
        <begin position="684"/>
        <end position="693"/>
    </location>
</feature>
<feature type="region of interest" description="Disordered" evidence="1">
    <location>
        <begin position="373"/>
        <end position="487"/>
    </location>
</feature>
<accession>A0AAV9HRI8</accession>
<evidence type="ECO:0008006" key="4">
    <source>
        <dbReference type="Google" id="ProtNLM"/>
    </source>
</evidence>
<feature type="region of interest" description="Disordered" evidence="1">
    <location>
        <begin position="1372"/>
        <end position="1419"/>
    </location>
</feature>
<proteinExistence type="predicted"/>
<gene>
    <name evidence="2" type="ORF">QBC42DRAFT_250520</name>
</gene>
<organism evidence="2 3">
    <name type="scientific">Cladorrhinum samala</name>
    <dbReference type="NCBI Taxonomy" id="585594"/>
    <lineage>
        <taxon>Eukaryota</taxon>
        <taxon>Fungi</taxon>
        <taxon>Dikarya</taxon>
        <taxon>Ascomycota</taxon>
        <taxon>Pezizomycotina</taxon>
        <taxon>Sordariomycetes</taxon>
        <taxon>Sordariomycetidae</taxon>
        <taxon>Sordariales</taxon>
        <taxon>Podosporaceae</taxon>
        <taxon>Cladorrhinum</taxon>
    </lineage>
</organism>
<name>A0AAV9HRI8_9PEZI</name>
<feature type="compositionally biased region" description="Polar residues" evidence="1">
    <location>
        <begin position="792"/>
        <end position="811"/>
    </location>
</feature>
<feature type="compositionally biased region" description="Low complexity" evidence="1">
    <location>
        <begin position="764"/>
        <end position="783"/>
    </location>
</feature>
<feature type="compositionally biased region" description="Polar residues" evidence="1">
    <location>
        <begin position="452"/>
        <end position="468"/>
    </location>
</feature>
<feature type="compositionally biased region" description="Basic and acidic residues" evidence="1">
    <location>
        <begin position="988"/>
        <end position="997"/>
    </location>
</feature>
<feature type="region of interest" description="Disordered" evidence="1">
    <location>
        <begin position="1147"/>
        <end position="1177"/>
    </location>
</feature>
<reference evidence="2" key="2">
    <citation type="submission" date="2023-06" db="EMBL/GenBank/DDBJ databases">
        <authorList>
            <consortium name="Lawrence Berkeley National Laboratory"/>
            <person name="Mondo S.J."/>
            <person name="Hensen N."/>
            <person name="Bonometti L."/>
            <person name="Westerberg I."/>
            <person name="Brannstrom I.O."/>
            <person name="Guillou S."/>
            <person name="Cros-Aarteil S."/>
            <person name="Calhoun S."/>
            <person name="Haridas S."/>
            <person name="Kuo A."/>
            <person name="Pangilinan J."/>
            <person name="Riley R."/>
            <person name="Labutti K."/>
            <person name="Andreopoulos B."/>
            <person name="Lipzen A."/>
            <person name="Chen C."/>
            <person name="Yanf M."/>
            <person name="Daum C."/>
            <person name="Ng V."/>
            <person name="Clum A."/>
            <person name="Steindorff A."/>
            <person name="Ohm R."/>
            <person name="Martin F."/>
            <person name="Silar P."/>
            <person name="Natvig D."/>
            <person name="Lalanne C."/>
            <person name="Gautier V."/>
            <person name="Ament-Velasquez S.L."/>
            <person name="Kruys A."/>
            <person name="Hutchinson M.I."/>
            <person name="Powell A.J."/>
            <person name="Barry K."/>
            <person name="Miller A.N."/>
            <person name="Grigoriev I.V."/>
            <person name="Debuchy R."/>
            <person name="Gladieux P."/>
            <person name="Thoren M.H."/>
            <person name="Johannesson H."/>
        </authorList>
    </citation>
    <scope>NUCLEOTIDE SEQUENCE</scope>
    <source>
        <strain evidence="2">PSN324</strain>
    </source>
</reference>
<feature type="compositionally biased region" description="Basic residues" evidence="1">
    <location>
        <begin position="1410"/>
        <end position="1419"/>
    </location>
</feature>
<evidence type="ECO:0000313" key="3">
    <source>
        <dbReference type="Proteomes" id="UP001321749"/>
    </source>
</evidence>
<dbReference type="EMBL" id="MU864959">
    <property type="protein sequence ID" value="KAK4463450.1"/>
    <property type="molecule type" value="Genomic_DNA"/>
</dbReference>
<evidence type="ECO:0000256" key="1">
    <source>
        <dbReference type="SAM" id="MobiDB-lite"/>
    </source>
</evidence>
<feature type="compositionally biased region" description="Low complexity" evidence="1">
    <location>
        <begin position="476"/>
        <end position="487"/>
    </location>
</feature>